<accession>A0A2I0WRN4</accession>
<gene>
    <name evidence="2" type="ORF">MA16_Dca008964</name>
</gene>
<reference evidence="2 3" key="1">
    <citation type="journal article" date="2016" name="Sci. Rep.">
        <title>The Dendrobium catenatum Lindl. genome sequence provides insights into polysaccharide synthase, floral development and adaptive evolution.</title>
        <authorList>
            <person name="Zhang G.Q."/>
            <person name="Xu Q."/>
            <person name="Bian C."/>
            <person name="Tsai W.C."/>
            <person name="Yeh C.M."/>
            <person name="Liu K.W."/>
            <person name="Yoshida K."/>
            <person name="Zhang L.S."/>
            <person name="Chang S.B."/>
            <person name="Chen F."/>
            <person name="Shi Y."/>
            <person name="Su Y.Y."/>
            <person name="Zhang Y.Q."/>
            <person name="Chen L.J."/>
            <person name="Yin Y."/>
            <person name="Lin M."/>
            <person name="Huang H."/>
            <person name="Deng H."/>
            <person name="Wang Z.W."/>
            <person name="Zhu S.L."/>
            <person name="Zhao X."/>
            <person name="Deng C."/>
            <person name="Niu S.C."/>
            <person name="Huang J."/>
            <person name="Wang M."/>
            <person name="Liu G.H."/>
            <person name="Yang H.J."/>
            <person name="Xiao X.J."/>
            <person name="Hsiao Y.Y."/>
            <person name="Wu W.L."/>
            <person name="Chen Y.Y."/>
            <person name="Mitsuda N."/>
            <person name="Ohme-Takagi M."/>
            <person name="Luo Y.B."/>
            <person name="Van de Peer Y."/>
            <person name="Liu Z.J."/>
        </authorList>
    </citation>
    <scope>NUCLEOTIDE SEQUENCE [LARGE SCALE GENOMIC DNA]</scope>
    <source>
        <tissue evidence="2">The whole plant</tissue>
    </source>
</reference>
<dbReference type="Proteomes" id="UP000233837">
    <property type="component" value="Unassembled WGS sequence"/>
</dbReference>
<feature type="region of interest" description="Disordered" evidence="1">
    <location>
        <begin position="23"/>
        <end position="46"/>
    </location>
</feature>
<reference evidence="2 3" key="2">
    <citation type="journal article" date="2017" name="Nature">
        <title>The Apostasia genome and the evolution of orchids.</title>
        <authorList>
            <person name="Zhang G.Q."/>
            <person name="Liu K.W."/>
            <person name="Li Z."/>
            <person name="Lohaus R."/>
            <person name="Hsiao Y.Y."/>
            <person name="Niu S.C."/>
            <person name="Wang J.Y."/>
            <person name="Lin Y.C."/>
            <person name="Xu Q."/>
            <person name="Chen L.J."/>
            <person name="Yoshida K."/>
            <person name="Fujiwara S."/>
            <person name="Wang Z.W."/>
            <person name="Zhang Y.Q."/>
            <person name="Mitsuda N."/>
            <person name="Wang M."/>
            <person name="Liu G.H."/>
            <person name="Pecoraro L."/>
            <person name="Huang H.X."/>
            <person name="Xiao X.J."/>
            <person name="Lin M."/>
            <person name="Wu X.Y."/>
            <person name="Wu W.L."/>
            <person name="Chen Y.Y."/>
            <person name="Chang S.B."/>
            <person name="Sakamoto S."/>
            <person name="Ohme-Takagi M."/>
            <person name="Yagi M."/>
            <person name="Zeng S.J."/>
            <person name="Shen C.Y."/>
            <person name="Yeh C.M."/>
            <person name="Luo Y.B."/>
            <person name="Tsai W.C."/>
            <person name="Van de Peer Y."/>
            <person name="Liu Z.J."/>
        </authorList>
    </citation>
    <scope>NUCLEOTIDE SEQUENCE [LARGE SCALE GENOMIC DNA]</scope>
    <source>
        <tissue evidence="2">The whole plant</tissue>
    </source>
</reference>
<sequence length="142" mass="16281">MTNIYVAVEESVFEKRGIESSEPEEFSRHRANWPCNPPPTRNNRKTKLPHILPLSMVHQIKKQFSHLEENEEKNSDHTVLLERKPAQLLLFSAGLKNMWQLCLPAIPHRRRVTRPITPLPENSSGSSNSMPRFSKTLSSTAT</sequence>
<feature type="compositionally biased region" description="Polar residues" evidence="1">
    <location>
        <begin position="120"/>
        <end position="142"/>
    </location>
</feature>
<evidence type="ECO:0000256" key="1">
    <source>
        <dbReference type="SAM" id="MobiDB-lite"/>
    </source>
</evidence>
<keyword evidence="3" id="KW-1185">Reference proteome</keyword>
<name>A0A2I0WRN4_9ASPA</name>
<organism evidence="2 3">
    <name type="scientific">Dendrobium catenatum</name>
    <dbReference type="NCBI Taxonomy" id="906689"/>
    <lineage>
        <taxon>Eukaryota</taxon>
        <taxon>Viridiplantae</taxon>
        <taxon>Streptophyta</taxon>
        <taxon>Embryophyta</taxon>
        <taxon>Tracheophyta</taxon>
        <taxon>Spermatophyta</taxon>
        <taxon>Magnoliopsida</taxon>
        <taxon>Liliopsida</taxon>
        <taxon>Asparagales</taxon>
        <taxon>Orchidaceae</taxon>
        <taxon>Epidendroideae</taxon>
        <taxon>Malaxideae</taxon>
        <taxon>Dendrobiinae</taxon>
        <taxon>Dendrobium</taxon>
    </lineage>
</organism>
<dbReference type="AlphaFoldDB" id="A0A2I0WRN4"/>
<feature type="region of interest" description="Disordered" evidence="1">
    <location>
        <begin position="115"/>
        <end position="142"/>
    </location>
</feature>
<evidence type="ECO:0000313" key="2">
    <source>
        <dbReference type="EMBL" id="PKU78339.1"/>
    </source>
</evidence>
<dbReference type="EMBL" id="KZ502458">
    <property type="protein sequence ID" value="PKU78339.1"/>
    <property type="molecule type" value="Genomic_DNA"/>
</dbReference>
<protein>
    <submittedName>
        <fullName evidence="2">Uncharacterized protein</fullName>
    </submittedName>
</protein>
<proteinExistence type="predicted"/>
<evidence type="ECO:0000313" key="3">
    <source>
        <dbReference type="Proteomes" id="UP000233837"/>
    </source>
</evidence>